<gene>
    <name evidence="2" type="ORF">BU16DRAFT_525895</name>
</gene>
<sequence length="94" mass="10356">MPHLPFSTTPSPPASASNSPPPSIVLQPEPESPKQSRKLFEPKDTAAAYRSRYAAYLAATFNMSREAALAEAEYQLMPRKGSRFSEQDIEGRNS</sequence>
<name>A0A6A6R027_9PEZI</name>
<reference evidence="2" key="1">
    <citation type="journal article" date="2020" name="Stud. Mycol.">
        <title>101 Dothideomycetes genomes: a test case for predicting lifestyles and emergence of pathogens.</title>
        <authorList>
            <person name="Haridas S."/>
            <person name="Albert R."/>
            <person name="Binder M."/>
            <person name="Bloem J."/>
            <person name="Labutti K."/>
            <person name="Salamov A."/>
            <person name="Andreopoulos B."/>
            <person name="Baker S."/>
            <person name="Barry K."/>
            <person name="Bills G."/>
            <person name="Bluhm B."/>
            <person name="Cannon C."/>
            <person name="Castanera R."/>
            <person name="Culley D."/>
            <person name="Daum C."/>
            <person name="Ezra D."/>
            <person name="Gonzalez J."/>
            <person name="Henrissat B."/>
            <person name="Kuo A."/>
            <person name="Liang C."/>
            <person name="Lipzen A."/>
            <person name="Lutzoni F."/>
            <person name="Magnuson J."/>
            <person name="Mondo S."/>
            <person name="Nolan M."/>
            <person name="Ohm R."/>
            <person name="Pangilinan J."/>
            <person name="Park H.-J."/>
            <person name="Ramirez L."/>
            <person name="Alfaro M."/>
            <person name="Sun H."/>
            <person name="Tritt A."/>
            <person name="Yoshinaga Y."/>
            <person name="Zwiers L.-H."/>
            <person name="Turgeon B."/>
            <person name="Goodwin S."/>
            <person name="Spatafora J."/>
            <person name="Crous P."/>
            <person name="Grigoriev I."/>
        </authorList>
    </citation>
    <scope>NUCLEOTIDE SEQUENCE</scope>
    <source>
        <strain evidence="2">CBS 269.34</strain>
    </source>
</reference>
<proteinExistence type="predicted"/>
<dbReference type="Proteomes" id="UP000799750">
    <property type="component" value="Unassembled WGS sequence"/>
</dbReference>
<keyword evidence="3" id="KW-1185">Reference proteome</keyword>
<evidence type="ECO:0000313" key="2">
    <source>
        <dbReference type="EMBL" id="KAF2496757.1"/>
    </source>
</evidence>
<dbReference type="OrthoDB" id="3935170at2759"/>
<evidence type="ECO:0000256" key="1">
    <source>
        <dbReference type="SAM" id="MobiDB-lite"/>
    </source>
</evidence>
<dbReference type="EMBL" id="MU004187">
    <property type="protein sequence ID" value="KAF2496757.1"/>
    <property type="molecule type" value="Genomic_DNA"/>
</dbReference>
<feature type="compositionally biased region" description="Basic and acidic residues" evidence="1">
    <location>
        <begin position="31"/>
        <end position="43"/>
    </location>
</feature>
<evidence type="ECO:0000313" key="3">
    <source>
        <dbReference type="Proteomes" id="UP000799750"/>
    </source>
</evidence>
<protein>
    <submittedName>
        <fullName evidence="2">Uncharacterized protein</fullName>
    </submittedName>
</protein>
<feature type="region of interest" description="Disordered" evidence="1">
    <location>
        <begin position="1"/>
        <end position="43"/>
    </location>
</feature>
<dbReference type="AlphaFoldDB" id="A0A6A6R027"/>
<accession>A0A6A6R027</accession>
<organism evidence="2 3">
    <name type="scientific">Lophium mytilinum</name>
    <dbReference type="NCBI Taxonomy" id="390894"/>
    <lineage>
        <taxon>Eukaryota</taxon>
        <taxon>Fungi</taxon>
        <taxon>Dikarya</taxon>
        <taxon>Ascomycota</taxon>
        <taxon>Pezizomycotina</taxon>
        <taxon>Dothideomycetes</taxon>
        <taxon>Pleosporomycetidae</taxon>
        <taxon>Mytilinidiales</taxon>
        <taxon>Mytilinidiaceae</taxon>
        <taxon>Lophium</taxon>
    </lineage>
</organism>